<evidence type="ECO:0000256" key="1">
    <source>
        <dbReference type="ARBA" id="ARBA00004418"/>
    </source>
</evidence>
<evidence type="ECO:0000256" key="2">
    <source>
        <dbReference type="ARBA" id="ARBA00022448"/>
    </source>
</evidence>
<proteinExistence type="predicted"/>
<organism evidence="6 7">
    <name type="scientific">Intestinimonas massiliensis</name>
    <name type="common">ex Afouda et al. 2020</name>
    <dbReference type="NCBI Taxonomy" id="1673721"/>
    <lineage>
        <taxon>Bacteria</taxon>
        <taxon>Bacillati</taxon>
        <taxon>Bacillota</taxon>
        <taxon>Clostridia</taxon>
        <taxon>Eubacteriales</taxon>
        <taxon>Intestinimonas</taxon>
    </lineage>
</organism>
<dbReference type="PANTHER" id="PTHR30222">
    <property type="entry name" value="SPERMIDINE/PUTRESCINE-BINDING PERIPLASMIC PROTEIN"/>
    <property type="match status" value="1"/>
</dbReference>
<gene>
    <name evidence="6" type="ORF">NE579_13135</name>
</gene>
<dbReference type="Proteomes" id="UP001204562">
    <property type="component" value="Unassembled WGS sequence"/>
</dbReference>
<evidence type="ECO:0000256" key="3">
    <source>
        <dbReference type="ARBA" id="ARBA00022729"/>
    </source>
</evidence>
<dbReference type="SUPFAM" id="SSF53850">
    <property type="entry name" value="Periplasmic binding protein-like II"/>
    <property type="match status" value="1"/>
</dbReference>
<dbReference type="PROSITE" id="PS51257">
    <property type="entry name" value="PROKAR_LIPOPROTEIN"/>
    <property type="match status" value="1"/>
</dbReference>
<dbReference type="Gene3D" id="3.40.190.10">
    <property type="entry name" value="Periplasmic binding protein-like II"/>
    <property type="match status" value="2"/>
</dbReference>
<dbReference type="EMBL" id="JANFYS010000030">
    <property type="protein sequence ID" value="MCQ4771387.1"/>
    <property type="molecule type" value="Genomic_DNA"/>
</dbReference>
<dbReference type="GO" id="GO:0042597">
    <property type="term" value="C:periplasmic space"/>
    <property type="evidence" value="ECO:0007669"/>
    <property type="project" value="UniProtKB-SubCell"/>
</dbReference>
<dbReference type="AlphaFoldDB" id="A0AAW5JQB8"/>
<comment type="caution">
    <text evidence="6">The sequence shown here is derived from an EMBL/GenBank/DDBJ whole genome shotgun (WGS) entry which is preliminary data.</text>
</comment>
<evidence type="ECO:0000256" key="4">
    <source>
        <dbReference type="ARBA" id="ARBA00022764"/>
    </source>
</evidence>
<dbReference type="InterPro" id="IPR001188">
    <property type="entry name" value="Sperm_putr-bd"/>
</dbReference>
<dbReference type="CDD" id="cd13590">
    <property type="entry name" value="PBP2_PotD_PotF_like"/>
    <property type="match status" value="1"/>
</dbReference>
<name>A0AAW5JQB8_9FIRM</name>
<comment type="subcellular location">
    <subcellularLocation>
        <location evidence="1">Periplasm</location>
    </subcellularLocation>
</comment>
<dbReference type="PRINTS" id="PR00909">
    <property type="entry name" value="SPERMDNBNDNG"/>
</dbReference>
<dbReference type="InterPro" id="IPR006059">
    <property type="entry name" value="SBP"/>
</dbReference>
<sequence length="356" mass="39331">MKKALTLILALALALSLCACGGAPKPTGSGNEPSTASSELNIFMWGDYISETLISDFEKANNCTVNLSYMSDNADSITKLTAGAGDSYDLIMTCDAYMESLIKGGYLEKLDHEQIPNADANINEAYWFGDNRDYCVPYLMNYIYIVYDTERCPIDITCYNDLIRPEMAGQIGSIDGARNLFPMALIALGYDPNSTKESEIKEAYEWLTKFNKNVVAYGATQENIVNGTISCMLTYDGNASWAMNELGENNTLTIAPFTNDPVQLGFDLFVVPKGAKHIDLAHKFLNYICEPAVMAANLVDFPYSCPNDAAVAAASEAYRNDPAFDFDYKTNIFFQKDVGDALAIYDQYYQMLKVGE</sequence>
<keyword evidence="2" id="KW-0813">Transport</keyword>
<dbReference type="RefSeq" id="WP_256304571.1">
    <property type="nucleotide sequence ID" value="NZ_JANFYS010000030.1"/>
</dbReference>
<accession>A0AAW5JQB8</accession>
<keyword evidence="3 5" id="KW-0732">Signal</keyword>
<feature type="signal peptide" evidence="5">
    <location>
        <begin position="1"/>
        <end position="19"/>
    </location>
</feature>
<dbReference type="GO" id="GO:0019808">
    <property type="term" value="F:polyamine binding"/>
    <property type="evidence" value="ECO:0007669"/>
    <property type="project" value="InterPro"/>
</dbReference>
<evidence type="ECO:0000256" key="5">
    <source>
        <dbReference type="SAM" id="SignalP"/>
    </source>
</evidence>
<protein>
    <submittedName>
        <fullName evidence="6">Spermidine/putrescine ABC transporter substrate-binding protein</fullName>
    </submittedName>
</protein>
<dbReference type="Pfam" id="PF13416">
    <property type="entry name" value="SBP_bac_8"/>
    <property type="match status" value="1"/>
</dbReference>
<dbReference type="PANTHER" id="PTHR30222:SF17">
    <property type="entry name" value="SPERMIDINE_PUTRESCINE-BINDING PERIPLASMIC PROTEIN"/>
    <property type="match status" value="1"/>
</dbReference>
<keyword evidence="4" id="KW-0574">Periplasm</keyword>
<feature type="chain" id="PRO_5043980767" evidence="5">
    <location>
        <begin position="20"/>
        <end position="356"/>
    </location>
</feature>
<reference evidence="6" key="1">
    <citation type="submission" date="2022-06" db="EMBL/GenBank/DDBJ databases">
        <title>Isolation of gut microbiota from human fecal samples.</title>
        <authorList>
            <person name="Pamer E.G."/>
            <person name="Barat B."/>
            <person name="Waligurski E."/>
            <person name="Medina S."/>
            <person name="Paddock L."/>
            <person name="Mostad J."/>
        </authorList>
    </citation>
    <scope>NUCLEOTIDE SEQUENCE</scope>
    <source>
        <strain evidence="6">DFI.9.91</strain>
    </source>
</reference>
<dbReference type="GO" id="GO:0015846">
    <property type="term" value="P:polyamine transport"/>
    <property type="evidence" value="ECO:0007669"/>
    <property type="project" value="InterPro"/>
</dbReference>
<evidence type="ECO:0000313" key="7">
    <source>
        <dbReference type="Proteomes" id="UP001204562"/>
    </source>
</evidence>
<evidence type="ECO:0000313" key="6">
    <source>
        <dbReference type="EMBL" id="MCQ4771387.1"/>
    </source>
</evidence>